<sequence length="91" mass="10277">MFTTAGVTLIPLSICKQNAPPQDATDIFEKHQRSRPPPLLPRLSKRGIHRNLAPQSDPSSILYSTHTEHPHPLFTHIDTYSGLSPYHQITR</sequence>
<proteinExistence type="predicted"/>
<comment type="caution">
    <text evidence="2">The sequence shown here is derived from an EMBL/GenBank/DDBJ whole genome shotgun (WGS) entry which is preliminary data.</text>
</comment>
<organism evidence="2 3">
    <name type="scientific">Monilinia laxa</name>
    <name type="common">Brown rot fungus</name>
    <name type="synonym">Sclerotinia laxa</name>
    <dbReference type="NCBI Taxonomy" id="61186"/>
    <lineage>
        <taxon>Eukaryota</taxon>
        <taxon>Fungi</taxon>
        <taxon>Dikarya</taxon>
        <taxon>Ascomycota</taxon>
        <taxon>Pezizomycotina</taxon>
        <taxon>Leotiomycetes</taxon>
        <taxon>Helotiales</taxon>
        <taxon>Sclerotiniaceae</taxon>
        <taxon>Monilinia</taxon>
    </lineage>
</organism>
<keyword evidence="3" id="KW-1185">Reference proteome</keyword>
<accession>A0A5N6KAU8</accession>
<protein>
    <submittedName>
        <fullName evidence="2">Uncharacterized protein</fullName>
    </submittedName>
</protein>
<name>A0A5N6KAU8_MONLA</name>
<evidence type="ECO:0000256" key="1">
    <source>
        <dbReference type="SAM" id="MobiDB-lite"/>
    </source>
</evidence>
<reference evidence="2 3" key="1">
    <citation type="submission" date="2019-06" db="EMBL/GenBank/DDBJ databases">
        <title>Genome Sequence of the Brown Rot Fungal Pathogen Monilinia laxa.</title>
        <authorList>
            <person name="De Miccolis Angelini R.M."/>
            <person name="Landi L."/>
            <person name="Abate D."/>
            <person name="Pollastro S."/>
            <person name="Romanazzi G."/>
            <person name="Faretra F."/>
        </authorList>
    </citation>
    <scope>NUCLEOTIDE SEQUENCE [LARGE SCALE GENOMIC DNA]</scope>
    <source>
        <strain evidence="2 3">Mlax316</strain>
    </source>
</reference>
<evidence type="ECO:0000313" key="3">
    <source>
        <dbReference type="Proteomes" id="UP000326757"/>
    </source>
</evidence>
<feature type="region of interest" description="Disordered" evidence="1">
    <location>
        <begin position="30"/>
        <end position="65"/>
    </location>
</feature>
<dbReference type="AlphaFoldDB" id="A0A5N6KAU8"/>
<dbReference type="EMBL" id="VIGI01000005">
    <property type="protein sequence ID" value="KAB8300251.1"/>
    <property type="molecule type" value="Genomic_DNA"/>
</dbReference>
<feature type="compositionally biased region" description="Polar residues" evidence="1">
    <location>
        <begin position="53"/>
        <end position="65"/>
    </location>
</feature>
<dbReference type="Proteomes" id="UP000326757">
    <property type="component" value="Unassembled WGS sequence"/>
</dbReference>
<gene>
    <name evidence="2" type="ORF">EYC80_000458</name>
</gene>
<evidence type="ECO:0000313" key="2">
    <source>
        <dbReference type="EMBL" id="KAB8300251.1"/>
    </source>
</evidence>